<feature type="transmembrane region" description="Helical" evidence="6">
    <location>
        <begin position="420"/>
        <end position="443"/>
    </location>
</feature>
<accession>A0ABY6IV55</accession>
<evidence type="ECO:0000256" key="5">
    <source>
        <dbReference type="ARBA" id="ARBA00023136"/>
    </source>
</evidence>
<feature type="transmembrane region" description="Helical" evidence="6">
    <location>
        <begin position="281"/>
        <end position="301"/>
    </location>
</feature>
<evidence type="ECO:0000256" key="4">
    <source>
        <dbReference type="ARBA" id="ARBA00022989"/>
    </source>
</evidence>
<feature type="domain" description="MacB-like periplasmic core" evidence="8">
    <location>
        <begin position="20"/>
        <end position="245"/>
    </location>
</feature>
<feature type="domain" description="ABC3 transporter permease C-terminal" evidence="7">
    <location>
        <begin position="680"/>
        <end position="793"/>
    </location>
</feature>
<dbReference type="InterPro" id="IPR050250">
    <property type="entry name" value="Macrolide_Exporter_MacB"/>
</dbReference>
<evidence type="ECO:0000256" key="2">
    <source>
        <dbReference type="ARBA" id="ARBA00022475"/>
    </source>
</evidence>
<evidence type="ECO:0000259" key="7">
    <source>
        <dbReference type="Pfam" id="PF02687"/>
    </source>
</evidence>
<comment type="subcellular location">
    <subcellularLocation>
        <location evidence="1">Cell membrane</location>
        <topology evidence="1">Multi-pass membrane protein</topology>
    </subcellularLocation>
</comment>
<keyword evidence="3 6" id="KW-0812">Transmembrane</keyword>
<evidence type="ECO:0000313" key="9">
    <source>
        <dbReference type="EMBL" id="UYQ91251.1"/>
    </source>
</evidence>
<dbReference type="PANTHER" id="PTHR30572">
    <property type="entry name" value="MEMBRANE COMPONENT OF TRANSPORTER-RELATED"/>
    <property type="match status" value="1"/>
</dbReference>
<feature type="transmembrane region" description="Helical" evidence="6">
    <location>
        <begin position="21"/>
        <end position="42"/>
    </location>
</feature>
<keyword evidence="5 6" id="KW-0472">Membrane</keyword>
<protein>
    <submittedName>
        <fullName evidence="9">ABC transporter permease</fullName>
    </submittedName>
</protein>
<sequence length="800" mass="88727">MLRNYIKTGWRNIFRSRFYSSLNVIGLAAGLAFTLFVLAYVWNEFSVNRDIKDRGQQYIIRSEWKQPNMGFELATLGMLPKVLKEQYPALVKNYYRWDGITVTASKGEKAFRESLQVGDTSLLDMYGLQVVDGSRQPSSDPFSVIITDKAAVKYFGKADVAGQTISIENFAGVKSDFQVTTVIRKPFTNVITDISRAETSDFFIPITAAKHFGRDIESWNNPYIAGFIQLQPGVRPEQLDKPIKDLVAANASAAVSANLTPQLSQLDDYYFERDNGLVRRMLYTLSGIGLFILLMAIVNFVNMSVSRAASRLKEIGVRKALGGVKRQLVAQFLVESTILVSFSAVLALAIYPLVRPLVNRALNRPLPALGDFPAWFVVFPLLLILVTGFMAGLYPAFILSSFKSVDSLKGKMKSGKDHRWMRQSLVGFQFFTAAVVLIGAVIVSRQVQLFFGSSLGYDKSHLLSAQVPRNWTPEGVAHMLSVRDRLSEIPQVKEVSLSYEVPDGNNGNNISIQRPGGDADEVISAYMLITDEAFARTYDVAMKGGRFFKEKGGQMDSSGVVINETMAKALGWQPQEATGRQIKIAQTTTVLNVTGVMKDFHFGTMQQAIQPIVFTHVSQVPLYRYLSVRLQSGNLTASLAAVKHKWEELMPGAPFEYKFMDETLAQVYATEMQLKQAAYIATALALLIALLGILGTVSLNVHKRTKEIGVRKVLGASVAGIVSLFVKDMLTVLLVAMLLACPVAYFLMLHWLQDYVYHIPITAMPFALTIMSLAAITVILIIAQTIRTAQMNPVKSLRTE</sequence>
<feature type="transmembrane region" description="Helical" evidence="6">
    <location>
        <begin position="732"/>
        <end position="752"/>
    </location>
</feature>
<dbReference type="InterPro" id="IPR025857">
    <property type="entry name" value="MacB_PCD"/>
</dbReference>
<evidence type="ECO:0000313" key="10">
    <source>
        <dbReference type="Proteomes" id="UP001162741"/>
    </source>
</evidence>
<feature type="transmembrane region" description="Helical" evidence="6">
    <location>
        <begin position="328"/>
        <end position="354"/>
    </location>
</feature>
<dbReference type="Pfam" id="PF12704">
    <property type="entry name" value="MacB_PCD"/>
    <property type="match status" value="2"/>
</dbReference>
<feature type="domain" description="ABC3 transporter permease C-terminal" evidence="7">
    <location>
        <begin position="288"/>
        <end position="400"/>
    </location>
</feature>
<organism evidence="9 10">
    <name type="scientific">Chitinophaga horti</name>
    <dbReference type="NCBI Taxonomy" id="2920382"/>
    <lineage>
        <taxon>Bacteria</taxon>
        <taxon>Pseudomonadati</taxon>
        <taxon>Bacteroidota</taxon>
        <taxon>Chitinophagia</taxon>
        <taxon>Chitinophagales</taxon>
        <taxon>Chitinophagaceae</taxon>
        <taxon>Chitinophaga</taxon>
    </lineage>
</organism>
<keyword evidence="2" id="KW-1003">Cell membrane</keyword>
<proteinExistence type="predicted"/>
<evidence type="ECO:0000256" key="3">
    <source>
        <dbReference type="ARBA" id="ARBA00022692"/>
    </source>
</evidence>
<keyword evidence="10" id="KW-1185">Reference proteome</keyword>
<dbReference type="EMBL" id="CP107006">
    <property type="protein sequence ID" value="UYQ91251.1"/>
    <property type="molecule type" value="Genomic_DNA"/>
</dbReference>
<evidence type="ECO:0000256" key="1">
    <source>
        <dbReference type="ARBA" id="ARBA00004651"/>
    </source>
</evidence>
<dbReference type="Proteomes" id="UP001162741">
    <property type="component" value="Chromosome"/>
</dbReference>
<evidence type="ECO:0000259" key="8">
    <source>
        <dbReference type="Pfam" id="PF12704"/>
    </source>
</evidence>
<reference evidence="9" key="1">
    <citation type="submission" date="2022-10" db="EMBL/GenBank/DDBJ databases">
        <title>Chitinophaga sp. nov., isolated from soil.</title>
        <authorList>
            <person name="Jeon C.O."/>
        </authorList>
    </citation>
    <scope>NUCLEOTIDE SEQUENCE</scope>
    <source>
        <strain evidence="9">R8</strain>
    </source>
</reference>
<keyword evidence="4 6" id="KW-1133">Transmembrane helix</keyword>
<dbReference type="InterPro" id="IPR003838">
    <property type="entry name" value="ABC3_permease_C"/>
</dbReference>
<feature type="transmembrane region" description="Helical" evidence="6">
    <location>
        <begin position="677"/>
        <end position="697"/>
    </location>
</feature>
<gene>
    <name evidence="9" type="ORF">MKQ68_14245</name>
</gene>
<feature type="transmembrane region" description="Helical" evidence="6">
    <location>
        <begin position="374"/>
        <end position="399"/>
    </location>
</feature>
<dbReference type="RefSeq" id="WP_264279717.1">
    <property type="nucleotide sequence ID" value="NZ_CP107006.1"/>
</dbReference>
<dbReference type="Pfam" id="PF02687">
    <property type="entry name" value="FtsX"/>
    <property type="match status" value="2"/>
</dbReference>
<dbReference type="PANTHER" id="PTHR30572:SF18">
    <property type="entry name" value="ABC-TYPE MACROLIDE FAMILY EXPORT SYSTEM PERMEASE COMPONENT 2"/>
    <property type="match status" value="1"/>
</dbReference>
<name>A0ABY6IV55_9BACT</name>
<evidence type="ECO:0000256" key="6">
    <source>
        <dbReference type="SAM" id="Phobius"/>
    </source>
</evidence>
<feature type="domain" description="MacB-like periplasmic core" evidence="8">
    <location>
        <begin position="433"/>
        <end position="640"/>
    </location>
</feature>
<feature type="transmembrane region" description="Helical" evidence="6">
    <location>
        <begin position="764"/>
        <end position="786"/>
    </location>
</feature>